<feature type="non-terminal residue" evidence="1">
    <location>
        <position position="1"/>
    </location>
</feature>
<keyword evidence="2" id="KW-1185">Reference proteome</keyword>
<evidence type="ECO:0000313" key="1">
    <source>
        <dbReference type="EMBL" id="TGD71666.1"/>
    </source>
</evidence>
<dbReference type="EMBL" id="PYKI01001596">
    <property type="protein sequence ID" value="TGD71666.1"/>
    <property type="molecule type" value="Genomic_DNA"/>
</dbReference>
<name>A0A4Z0LWY2_SALET</name>
<dbReference type="Proteomes" id="UP000298196">
    <property type="component" value="Unassembled WGS sequence"/>
</dbReference>
<dbReference type="Gene3D" id="3.40.50.300">
    <property type="entry name" value="P-loop containing nucleotide triphosphate hydrolases"/>
    <property type="match status" value="1"/>
</dbReference>
<keyword evidence="1" id="KW-0808">Transferase</keyword>
<dbReference type="InterPro" id="IPR027417">
    <property type="entry name" value="P-loop_NTPase"/>
</dbReference>
<dbReference type="GO" id="GO:0016301">
    <property type="term" value="F:kinase activity"/>
    <property type="evidence" value="ECO:0007669"/>
    <property type="project" value="UniProtKB-KW"/>
</dbReference>
<reference evidence="1 2" key="1">
    <citation type="submission" date="2018-03" db="EMBL/GenBank/DDBJ databases">
        <title>Non-Typhoidal Salmonella genome sequencing and assembly.</title>
        <authorList>
            <person name="Matchawe C."/>
        </authorList>
    </citation>
    <scope>NUCLEOTIDE SEQUENCE [LARGE SCALE GENOMIC DNA]</scope>
    <source>
        <strain evidence="1 2">22sa</strain>
    </source>
</reference>
<protein>
    <submittedName>
        <fullName evidence="1">Phosphoribulokinase</fullName>
    </submittedName>
</protein>
<sequence length="80" mass="8665">TDDTPNALAAPGIPALEESFGVIHIRNLDGSDFPWHLAMLQGSFISHINTLVVPGGKMGLAMELIMLPLVQRLMEGKKIE</sequence>
<organism evidence="1 2">
    <name type="scientific">Salmonella enterica subsp. enterica serovar Poona</name>
    <dbReference type="NCBI Taxonomy" id="436295"/>
    <lineage>
        <taxon>Bacteria</taxon>
        <taxon>Pseudomonadati</taxon>
        <taxon>Pseudomonadota</taxon>
        <taxon>Gammaproteobacteria</taxon>
        <taxon>Enterobacterales</taxon>
        <taxon>Enterobacteriaceae</taxon>
        <taxon>Salmonella</taxon>
    </lineage>
</organism>
<keyword evidence="1" id="KW-0418">Kinase</keyword>
<dbReference type="AlphaFoldDB" id="A0A4Z0LWY2"/>
<proteinExistence type="predicted"/>
<gene>
    <name evidence="1" type="ORF">C9F07_15245</name>
</gene>
<comment type="caution">
    <text evidence="1">The sequence shown here is derived from an EMBL/GenBank/DDBJ whole genome shotgun (WGS) entry which is preliminary data.</text>
</comment>
<evidence type="ECO:0000313" key="2">
    <source>
        <dbReference type="Proteomes" id="UP000298196"/>
    </source>
</evidence>
<accession>A0A4Z0LWY2</accession>